<organism evidence="1">
    <name type="scientific">marine sediment metagenome</name>
    <dbReference type="NCBI Taxonomy" id="412755"/>
    <lineage>
        <taxon>unclassified sequences</taxon>
        <taxon>metagenomes</taxon>
        <taxon>ecological metagenomes</taxon>
    </lineage>
</organism>
<name>A0A0F9I9P6_9ZZZZ</name>
<evidence type="ECO:0000313" key="1">
    <source>
        <dbReference type="EMBL" id="KKL90535.1"/>
    </source>
</evidence>
<dbReference type="AlphaFoldDB" id="A0A0F9I9P6"/>
<sequence>MHLRIIRDEDPMSPRGWDNLGTMACWHKRHALGDIQPLCPSDEFCEDLPSGTIKLPLYVYDHGGLTISTHSFDCPWDSGPVGYIYAEPNRIKSEYNVTEITDEVIERVTSALRNEVKIYDQYLCGSVWGFIIEKECSECKSLTHDDSCFGFFGDTLEETGILEHIRDSSSLSKQTIEDAWNERK</sequence>
<dbReference type="EMBL" id="LAZR01019983">
    <property type="protein sequence ID" value="KKL90535.1"/>
    <property type="molecule type" value="Genomic_DNA"/>
</dbReference>
<gene>
    <name evidence="1" type="ORF">LCGC14_1903670</name>
</gene>
<comment type="caution">
    <text evidence="1">The sequence shown here is derived from an EMBL/GenBank/DDBJ whole genome shotgun (WGS) entry which is preliminary data.</text>
</comment>
<proteinExistence type="predicted"/>
<reference evidence="1" key="1">
    <citation type="journal article" date="2015" name="Nature">
        <title>Complex archaea that bridge the gap between prokaryotes and eukaryotes.</title>
        <authorList>
            <person name="Spang A."/>
            <person name="Saw J.H."/>
            <person name="Jorgensen S.L."/>
            <person name="Zaremba-Niedzwiedzka K."/>
            <person name="Martijn J."/>
            <person name="Lind A.E."/>
            <person name="van Eijk R."/>
            <person name="Schleper C."/>
            <person name="Guy L."/>
            <person name="Ettema T.J."/>
        </authorList>
    </citation>
    <scope>NUCLEOTIDE SEQUENCE</scope>
</reference>
<accession>A0A0F9I9P6</accession>
<protein>
    <submittedName>
        <fullName evidence="1">Uncharacterized protein</fullName>
    </submittedName>
</protein>